<keyword evidence="5" id="KW-1185">Reference proteome</keyword>
<name>A0A6A5UK09_9PLEO</name>
<organism evidence="4 5">
    <name type="scientific">Byssothecium circinans</name>
    <dbReference type="NCBI Taxonomy" id="147558"/>
    <lineage>
        <taxon>Eukaryota</taxon>
        <taxon>Fungi</taxon>
        <taxon>Dikarya</taxon>
        <taxon>Ascomycota</taxon>
        <taxon>Pezizomycotina</taxon>
        <taxon>Dothideomycetes</taxon>
        <taxon>Pleosporomycetidae</taxon>
        <taxon>Pleosporales</taxon>
        <taxon>Massarineae</taxon>
        <taxon>Massarinaceae</taxon>
        <taxon>Byssothecium</taxon>
    </lineage>
</organism>
<dbReference type="InterPro" id="IPR054293">
    <property type="entry name" value="DUF7029"/>
</dbReference>
<gene>
    <name evidence="4" type="ORF">CC80DRAFT_577940</name>
</gene>
<sequence>MKAVSVISAILWLSQLVTAIEYIDLEPVPRHLWDTSLQKRQSAEEPANVTLINHEEIRFHTPPQAPNKTEMVVTMVVWTKQDRMIIDMARFAFQLKAVSCTEDMWVQFYHNVSFQAAKKSWEWVNFNGMRSFVLIPDHLKCGRDWSLEPWLVSNVTFDQTNLKVNLDATKSTWKNVTHTYNIDFGEVQRGGTQSNAVAKRQEFERALTLNLASSWPSKIFSKTWPHSSGSVTFDIACVECGTQGTLVFAGHIEGNPFTGIDKLWISADPNGIRADLNLQVTLAGTYNFKGKDFAKSEWTLLNIPLPYSIRIPRVFQFGPHADVIAGYELGAIEGEATIGAGVAAIIPDDSFAKVDIFGQRKLDVRGWIPKVETKPLTFDAHLSASGSLYTKLAVAASIEVFDDTGVTVDVNLKFPKFNIEAETGYTTGGFCPNSANPFGVSLDVSVGVEVSLEAWGEVDGKRKTFFDVDLYENDNIHSFASICKSWGGDDGEADKSCAIDLEPEDELCPLEIGSMADLEPTRVQARQDMGILKEGDVYRLECDPNQQPGSIPRWPIKMKGHDLPKTIVSNGQAPTPVPIMKSLLGCSNDNLKECGADRWNVVPGVGSDVTEKYNSTCAHRTRLDEADFILAEHIYEGNWLRDFYNELKRKQYPNLSCEDFATKILGLSTNGPVAGRYADQLRSALGHSKNHGNKMALLNGKENRVKHRNIYKYKKSDLPNIKIQNQVCRLGRIINACKYMDSAEVQSRLHNTILDISRAL</sequence>
<evidence type="ECO:0000259" key="3">
    <source>
        <dbReference type="Pfam" id="PF23865"/>
    </source>
</evidence>
<accession>A0A6A5UK09</accession>
<evidence type="ECO:0000256" key="1">
    <source>
        <dbReference type="SAM" id="SignalP"/>
    </source>
</evidence>
<protein>
    <submittedName>
        <fullName evidence="4">Uncharacterized protein</fullName>
    </submittedName>
</protein>
<reference evidence="4" key="1">
    <citation type="journal article" date="2020" name="Stud. Mycol.">
        <title>101 Dothideomycetes genomes: a test case for predicting lifestyles and emergence of pathogens.</title>
        <authorList>
            <person name="Haridas S."/>
            <person name="Albert R."/>
            <person name="Binder M."/>
            <person name="Bloem J."/>
            <person name="Labutti K."/>
            <person name="Salamov A."/>
            <person name="Andreopoulos B."/>
            <person name="Baker S."/>
            <person name="Barry K."/>
            <person name="Bills G."/>
            <person name="Bluhm B."/>
            <person name="Cannon C."/>
            <person name="Castanera R."/>
            <person name="Culley D."/>
            <person name="Daum C."/>
            <person name="Ezra D."/>
            <person name="Gonzalez J."/>
            <person name="Henrissat B."/>
            <person name="Kuo A."/>
            <person name="Liang C."/>
            <person name="Lipzen A."/>
            <person name="Lutzoni F."/>
            <person name="Magnuson J."/>
            <person name="Mondo S."/>
            <person name="Nolan M."/>
            <person name="Ohm R."/>
            <person name="Pangilinan J."/>
            <person name="Park H.-J."/>
            <person name="Ramirez L."/>
            <person name="Alfaro M."/>
            <person name="Sun H."/>
            <person name="Tritt A."/>
            <person name="Yoshinaga Y."/>
            <person name="Zwiers L.-H."/>
            <person name="Turgeon B."/>
            <person name="Goodwin S."/>
            <person name="Spatafora J."/>
            <person name="Crous P."/>
            <person name="Grigoriev I."/>
        </authorList>
    </citation>
    <scope>NUCLEOTIDE SEQUENCE</scope>
    <source>
        <strain evidence="4">CBS 675.92</strain>
    </source>
</reference>
<feature type="signal peptide" evidence="1">
    <location>
        <begin position="1"/>
        <end position="19"/>
    </location>
</feature>
<proteinExistence type="predicted"/>
<dbReference type="InterPro" id="IPR055647">
    <property type="entry name" value="DUF7223"/>
</dbReference>
<feature type="domain" description="DUF7029" evidence="2">
    <location>
        <begin position="79"/>
        <end position="180"/>
    </location>
</feature>
<dbReference type="AlphaFoldDB" id="A0A6A5UK09"/>
<evidence type="ECO:0000313" key="5">
    <source>
        <dbReference type="Proteomes" id="UP000800035"/>
    </source>
</evidence>
<dbReference type="EMBL" id="ML976981">
    <property type="protein sequence ID" value="KAF1961417.1"/>
    <property type="molecule type" value="Genomic_DNA"/>
</dbReference>
<dbReference type="Proteomes" id="UP000800035">
    <property type="component" value="Unassembled WGS sequence"/>
</dbReference>
<dbReference type="OrthoDB" id="160645at2759"/>
<dbReference type="Pfam" id="PF22974">
    <property type="entry name" value="DUF7029"/>
    <property type="match status" value="1"/>
</dbReference>
<keyword evidence="1" id="KW-0732">Signal</keyword>
<feature type="domain" description="DUF7223" evidence="3">
    <location>
        <begin position="210"/>
        <end position="452"/>
    </location>
</feature>
<evidence type="ECO:0000259" key="2">
    <source>
        <dbReference type="Pfam" id="PF22974"/>
    </source>
</evidence>
<evidence type="ECO:0000313" key="4">
    <source>
        <dbReference type="EMBL" id="KAF1961417.1"/>
    </source>
</evidence>
<feature type="chain" id="PRO_5025495049" evidence="1">
    <location>
        <begin position="20"/>
        <end position="760"/>
    </location>
</feature>
<dbReference type="Pfam" id="PF23865">
    <property type="entry name" value="DUF7223"/>
    <property type="match status" value="1"/>
</dbReference>